<proteinExistence type="predicted"/>
<keyword evidence="1" id="KW-0812">Transmembrane</keyword>
<dbReference type="EMBL" id="CP144699">
    <property type="protein sequence ID" value="WVZ21136.1"/>
    <property type="molecule type" value="Genomic_DNA"/>
</dbReference>
<name>A0AAQ3S9X4_VIGMU</name>
<keyword evidence="1" id="KW-1133">Transmembrane helix</keyword>
<gene>
    <name evidence="2" type="ORF">V8G54_008458</name>
</gene>
<dbReference type="AlphaFoldDB" id="A0AAQ3S9X4"/>
<protein>
    <submittedName>
        <fullName evidence="2">Uncharacterized protein</fullName>
    </submittedName>
</protein>
<organism evidence="2 3">
    <name type="scientific">Vigna mungo</name>
    <name type="common">Black gram</name>
    <name type="synonym">Phaseolus mungo</name>
    <dbReference type="NCBI Taxonomy" id="3915"/>
    <lineage>
        <taxon>Eukaryota</taxon>
        <taxon>Viridiplantae</taxon>
        <taxon>Streptophyta</taxon>
        <taxon>Embryophyta</taxon>
        <taxon>Tracheophyta</taxon>
        <taxon>Spermatophyta</taxon>
        <taxon>Magnoliopsida</taxon>
        <taxon>eudicotyledons</taxon>
        <taxon>Gunneridae</taxon>
        <taxon>Pentapetalae</taxon>
        <taxon>rosids</taxon>
        <taxon>fabids</taxon>
        <taxon>Fabales</taxon>
        <taxon>Fabaceae</taxon>
        <taxon>Papilionoideae</taxon>
        <taxon>50 kb inversion clade</taxon>
        <taxon>NPAAA clade</taxon>
        <taxon>indigoferoid/millettioid clade</taxon>
        <taxon>Phaseoleae</taxon>
        <taxon>Vigna</taxon>
    </lineage>
</organism>
<evidence type="ECO:0000256" key="1">
    <source>
        <dbReference type="SAM" id="Phobius"/>
    </source>
</evidence>
<keyword evidence="1" id="KW-0472">Membrane</keyword>
<feature type="transmembrane region" description="Helical" evidence="1">
    <location>
        <begin position="45"/>
        <end position="65"/>
    </location>
</feature>
<dbReference type="Proteomes" id="UP001374535">
    <property type="component" value="Chromosome 2"/>
</dbReference>
<reference evidence="2 3" key="1">
    <citation type="journal article" date="2023" name="Life. Sci Alliance">
        <title>Evolutionary insights into 3D genome organization and epigenetic landscape of Vigna mungo.</title>
        <authorList>
            <person name="Junaid A."/>
            <person name="Singh B."/>
            <person name="Bhatia S."/>
        </authorList>
    </citation>
    <scope>NUCLEOTIDE SEQUENCE [LARGE SCALE GENOMIC DNA]</scope>
    <source>
        <strain evidence="2">Urdbean</strain>
    </source>
</reference>
<sequence>MLEYSKRMKEYSNDLSLQKLRASISSSAPFWFVCCEYPLESYLFFFVMLLYLFLKFLFSFIRFFISFSHSPANFLNSGGICWTFKQGFDTFHEAFKRDTLVLCCCNWYYTKIPSR</sequence>
<accession>A0AAQ3S9X4</accession>
<keyword evidence="3" id="KW-1185">Reference proteome</keyword>
<evidence type="ECO:0000313" key="3">
    <source>
        <dbReference type="Proteomes" id="UP001374535"/>
    </source>
</evidence>
<evidence type="ECO:0000313" key="2">
    <source>
        <dbReference type="EMBL" id="WVZ21136.1"/>
    </source>
</evidence>